<dbReference type="STRING" id="54126.A0A2A6B753"/>
<accession>A0A2A6B753</accession>
<sequence length="70" mass="8038">MSVCCPKDQRRADITAPISIVLHCFDNQNQVPRLGQRENKGERGELIPLGRSRKLVILRRALLKMALEER</sequence>
<protein>
    <submittedName>
        <fullName evidence="1">Uncharacterized protein</fullName>
    </submittedName>
</protein>
<reference evidence="1" key="2">
    <citation type="submission" date="2022-06" db="UniProtKB">
        <authorList>
            <consortium name="EnsemblMetazoa"/>
        </authorList>
    </citation>
    <scope>IDENTIFICATION</scope>
    <source>
        <strain evidence="1">PS312</strain>
    </source>
</reference>
<dbReference type="EnsemblMetazoa" id="PPA04341.1">
    <property type="protein sequence ID" value="PPA04341.1"/>
    <property type="gene ID" value="WBGene00093895"/>
</dbReference>
<evidence type="ECO:0000313" key="3">
    <source>
        <dbReference type="Proteomes" id="UP000005239"/>
    </source>
</evidence>
<name>A0A2A6B753_PRIPA</name>
<keyword evidence="3" id="KW-1185">Reference proteome</keyword>
<dbReference type="AlphaFoldDB" id="A0A2A6B753"/>
<proteinExistence type="predicted"/>
<evidence type="ECO:0000313" key="2">
    <source>
        <dbReference type="EnsemblMetazoa" id="PPA43808.1"/>
    </source>
</evidence>
<reference evidence="3" key="1">
    <citation type="journal article" date="2008" name="Nat. Genet.">
        <title>The Pristionchus pacificus genome provides a unique perspective on nematode lifestyle and parasitism.</title>
        <authorList>
            <person name="Dieterich C."/>
            <person name="Clifton S.W."/>
            <person name="Schuster L.N."/>
            <person name="Chinwalla A."/>
            <person name="Delehaunty K."/>
            <person name="Dinkelacker I."/>
            <person name="Fulton L."/>
            <person name="Fulton R."/>
            <person name="Godfrey J."/>
            <person name="Minx P."/>
            <person name="Mitreva M."/>
            <person name="Roeseler W."/>
            <person name="Tian H."/>
            <person name="Witte H."/>
            <person name="Yang S.P."/>
            <person name="Wilson R.K."/>
            <person name="Sommer R.J."/>
        </authorList>
    </citation>
    <scope>NUCLEOTIDE SEQUENCE [LARGE SCALE GENOMIC DNA]</scope>
    <source>
        <strain evidence="3">PS312</strain>
    </source>
</reference>
<accession>A0A454Y148</accession>
<gene>
    <name evidence="1" type="primary">WBGene00093895</name>
    <name evidence="2" type="synonym">WBGene00282177</name>
</gene>
<dbReference type="EnsemblMetazoa" id="PPA43808.1">
    <property type="protein sequence ID" value="PPA43808.1"/>
    <property type="gene ID" value="WBGene00282177"/>
</dbReference>
<accession>H3E3S5</accession>
<evidence type="ECO:0000313" key="1">
    <source>
        <dbReference type="EnsemblMetazoa" id="PPA04341.1"/>
    </source>
</evidence>
<organism evidence="1 3">
    <name type="scientific">Pristionchus pacificus</name>
    <name type="common">Parasitic nematode worm</name>
    <dbReference type="NCBI Taxonomy" id="54126"/>
    <lineage>
        <taxon>Eukaryota</taxon>
        <taxon>Metazoa</taxon>
        <taxon>Ecdysozoa</taxon>
        <taxon>Nematoda</taxon>
        <taxon>Chromadorea</taxon>
        <taxon>Rhabditida</taxon>
        <taxon>Rhabditina</taxon>
        <taxon>Diplogasteromorpha</taxon>
        <taxon>Diplogasteroidea</taxon>
        <taxon>Neodiplogasteridae</taxon>
        <taxon>Pristionchus</taxon>
    </lineage>
</organism>
<dbReference type="Proteomes" id="UP000005239">
    <property type="component" value="Unassembled WGS sequence"/>
</dbReference>